<dbReference type="InterPro" id="IPR017046">
    <property type="entry name" value="Prenylcysteine_Oxase1"/>
</dbReference>
<reference evidence="10" key="1">
    <citation type="submission" date="2021-11" db="EMBL/GenBank/DDBJ databases">
        <authorList>
            <person name="Schell T."/>
        </authorList>
    </citation>
    <scope>NUCLEOTIDE SEQUENCE</scope>
    <source>
        <strain evidence="10">M5</strain>
    </source>
</reference>
<dbReference type="GO" id="GO:0030328">
    <property type="term" value="P:prenylcysteine catabolic process"/>
    <property type="evidence" value="ECO:0007669"/>
    <property type="project" value="InterPro"/>
</dbReference>
<feature type="domain" description="Prenylcysteine lyase" evidence="9">
    <location>
        <begin position="125"/>
        <end position="463"/>
    </location>
</feature>
<proteinExistence type="inferred from homology"/>
<dbReference type="Gene3D" id="3.50.50.60">
    <property type="entry name" value="FAD/NAD(P)-binding domain"/>
    <property type="match status" value="1"/>
</dbReference>
<dbReference type="GO" id="GO:0001735">
    <property type="term" value="F:prenylcysteine oxidase activity"/>
    <property type="evidence" value="ECO:0007669"/>
    <property type="project" value="InterPro"/>
</dbReference>
<comment type="caution">
    <text evidence="10">The sequence shown here is derived from an EMBL/GenBank/DDBJ whole genome shotgun (WGS) entry which is preliminary data.</text>
</comment>
<evidence type="ECO:0000256" key="1">
    <source>
        <dbReference type="ARBA" id="ARBA00001974"/>
    </source>
</evidence>
<keyword evidence="11" id="KW-1185">Reference proteome</keyword>
<evidence type="ECO:0000256" key="8">
    <source>
        <dbReference type="SAM" id="SignalP"/>
    </source>
</evidence>
<evidence type="ECO:0000256" key="4">
    <source>
        <dbReference type="ARBA" id="ARBA00022729"/>
    </source>
</evidence>
<dbReference type="PANTHER" id="PTHR15944">
    <property type="entry name" value="FARNESYLCYSTEINE LYASE"/>
    <property type="match status" value="1"/>
</dbReference>
<evidence type="ECO:0000256" key="7">
    <source>
        <dbReference type="ARBA" id="ARBA00023180"/>
    </source>
</evidence>
<dbReference type="PANTHER" id="PTHR15944:SF0">
    <property type="entry name" value="PRENYLCYSTEINE LYASE DOMAIN-CONTAINING PROTEIN"/>
    <property type="match status" value="1"/>
</dbReference>
<accession>A0A8J2WPV3</accession>
<keyword evidence="5" id="KW-0274">FAD</keyword>
<evidence type="ECO:0000256" key="3">
    <source>
        <dbReference type="ARBA" id="ARBA00022630"/>
    </source>
</evidence>
<comment type="similarity">
    <text evidence="2">Belongs to the prenylcysteine oxidase family.</text>
</comment>
<dbReference type="Pfam" id="PF13450">
    <property type="entry name" value="NAD_binding_8"/>
    <property type="match status" value="1"/>
</dbReference>
<dbReference type="AlphaFoldDB" id="A0A8J2WPV3"/>
<keyword evidence="7" id="KW-0325">Glycoprotein</keyword>
<organism evidence="10 11">
    <name type="scientific">Daphnia galeata</name>
    <dbReference type="NCBI Taxonomy" id="27404"/>
    <lineage>
        <taxon>Eukaryota</taxon>
        <taxon>Metazoa</taxon>
        <taxon>Ecdysozoa</taxon>
        <taxon>Arthropoda</taxon>
        <taxon>Crustacea</taxon>
        <taxon>Branchiopoda</taxon>
        <taxon>Diplostraca</taxon>
        <taxon>Cladocera</taxon>
        <taxon>Anomopoda</taxon>
        <taxon>Daphniidae</taxon>
        <taxon>Daphnia</taxon>
    </lineage>
</organism>
<dbReference type="EMBL" id="CAKKLH010000246">
    <property type="protein sequence ID" value="CAH0106999.1"/>
    <property type="molecule type" value="Genomic_DNA"/>
</dbReference>
<evidence type="ECO:0000313" key="11">
    <source>
        <dbReference type="Proteomes" id="UP000789390"/>
    </source>
</evidence>
<sequence>MFSSYLRTIIYLLYVFFICESHQVLDPTQPRIAIIGAGISGTSAAYFLSKTPGLNPKIDVYSKDLVGGRMATVNIQGYDFETGGSVLHPRNKYMKQFAEQFGFKRKKGISGKFGLYDGSHFVYSEGDWSVMNVASLLWRYGFSLLKVNTLVGEMLNQFERIYNVQDDGYAFSNVADLLSAMDPSFNMMLERSLEAGLKHAGVSKLFIEELAHAIMRVNYGQSPDAHQFVGSVSLAGAETGLWSLHGGNKKIPHALLNASGASFYNEEVEAIHLNTDGRFSLRFKENDEMPLYDAVILATPVTNDTSTFGFENFPRQFHFPGRYHQTVCTMVQGDINYETFNFADSSSVIDDIFTTNRTLFFNSLARNYPVDIDDGAEGAPSVWKVFSNEPLAKEELDTLFSAINETFVIKWKAYPEYDGTTTTGNFTLHPGLYHVNAIEFAASAMEMGVIGARNVALLAASHLGVDIQDRKTQSFHIEL</sequence>
<protein>
    <recommendedName>
        <fullName evidence="9">Prenylcysteine lyase domain-containing protein</fullName>
    </recommendedName>
</protein>
<evidence type="ECO:0000256" key="2">
    <source>
        <dbReference type="ARBA" id="ARBA00009967"/>
    </source>
</evidence>
<evidence type="ECO:0000313" key="10">
    <source>
        <dbReference type="EMBL" id="CAH0106999.1"/>
    </source>
</evidence>
<feature type="signal peptide" evidence="8">
    <location>
        <begin position="1"/>
        <end position="21"/>
    </location>
</feature>
<evidence type="ECO:0000256" key="6">
    <source>
        <dbReference type="ARBA" id="ARBA00023002"/>
    </source>
</evidence>
<gene>
    <name evidence="10" type="ORF">DGAL_LOCUS10283</name>
</gene>
<dbReference type="OrthoDB" id="437369at2759"/>
<keyword evidence="6" id="KW-0560">Oxidoreductase</keyword>
<dbReference type="InterPro" id="IPR036188">
    <property type="entry name" value="FAD/NAD-bd_sf"/>
</dbReference>
<name>A0A8J2WPV3_9CRUS</name>
<dbReference type="Pfam" id="PF07156">
    <property type="entry name" value="Prenylcys_lyase"/>
    <property type="match status" value="1"/>
</dbReference>
<dbReference type="Proteomes" id="UP000789390">
    <property type="component" value="Unassembled WGS sequence"/>
</dbReference>
<evidence type="ECO:0000256" key="5">
    <source>
        <dbReference type="ARBA" id="ARBA00022827"/>
    </source>
</evidence>
<feature type="chain" id="PRO_5035233276" description="Prenylcysteine lyase domain-containing protein" evidence="8">
    <location>
        <begin position="22"/>
        <end position="479"/>
    </location>
</feature>
<dbReference type="InterPro" id="IPR010795">
    <property type="entry name" value="Prenylcys_lyase"/>
</dbReference>
<keyword evidence="4 8" id="KW-0732">Signal</keyword>
<dbReference type="GO" id="GO:0030327">
    <property type="term" value="P:prenylated protein catabolic process"/>
    <property type="evidence" value="ECO:0007669"/>
    <property type="project" value="TreeGrafter"/>
</dbReference>
<dbReference type="SUPFAM" id="SSF51905">
    <property type="entry name" value="FAD/NAD(P)-binding domain"/>
    <property type="match status" value="1"/>
</dbReference>
<comment type="cofactor">
    <cofactor evidence="1">
        <name>FAD</name>
        <dbReference type="ChEBI" id="CHEBI:57692"/>
    </cofactor>
</comment>
<evidence type="ECO:0000259" key="9">
    <source>
        <dbReference type="Pfam" id="PF07156"/>
    </source>
</evidence>
<keyword evidence="3" id="KW-0285">Flavoprotein</keyword>